<evidence type="ECO:0000313" key="3">
    <source>
        <dbReference type="EMBL" id="RDW83106.1"/>
    </source>
</evidence>
<evidence type="ECO:0000313" key="4">
    <source>
        <dbReference type="Proteomes" id="UP000256328"/>
    </source>
</evidence>
<comment type="caution">
    <text evidence="3">The sequence shown here is derived from an EMBL/GenBank/DDBJ whole genome shotgun (WGS) entry which is preliminary data.</text>
</comment>
<dbReference type="EMBL" id="PDLN01000006">
    <property type="protein sequence ID" value="RDW83106.1"/>
    <property type="molecule type" value="Genomic_DNA"/>
</dbReference>
<feature type="compositionally biased region" description="Low complexity" evidence="1">
    <location>
        <begin position="208"/>
        <end position="219"/>
    </location>
</feature>
<gene>
    <name evidence="3" type="ORF">BP5796_04597</name>
</gene>
<feature type="compositionally biased region" description="Low complexity" evidence="1">
    <location>
        <begin position="160"/>
        <end position="170"/>
    </location>
</feature>
<sequence>MQITNITRFSILFTAVLGSAAPKPYKLGSGAFNKALGLSRRYDQGYQPTQDTCGSGNTCAEACGMGYITCDSSVDEGSHCFNPDAGEKCCPNNSGDSCSKGYYCTEDTKHNTWCCPDGTDLASCAAAYSLTDALVSQTVAPTTVSSASAPYSTDVDDYETTASETCTESELYPTTAASASEPYPTDAETYPTTTSSDNDAYPTDDEAYPTTTPSDSDTYPTDDEIYTSSTTTTSVTSTYSKKGVTAAATMYTTTAYVTVCAASGTLAVKTTSANLVQFTGAANAKAVGYGGAPALLMAAGVALLI</sequence>
<feature type="signal peptide" evidence="2">
    <location>
        <begin position="1"/>
        <end position="18"/>
    </location>
</feature>
<protein>
    <submittedName>
        <fullName evidence="3">Uncharacterized protein</fullName>
    </submittedName>
</protein>
<feature type="compositionally biased region" description="Polar residues" evidence="1">
    <location>
        <begin position="141"/>
        <end position="151"/>
    </location>
</feature>
<dbReference type="Proteomes" id="UP000256328">
    <property type="component" value="Unassembled WGS sequence"/>
</dbReference>
<dbReference type="OrthoDB" id="5409186at2759"/>
<proteinExistence type="predicted"/>
<dbReference type="AlphaFoldDB" id="A0A3D8S9T0"/>
<name>A0A3D8S9T0_9HELO</name>
<evidence type="ECO:0000256" key="1">
    <source>
        <dbReference type="SAM" id="MobiDB-lite"/>
    </source>
</evidence>
<keyword evidence="2" id="KW-0732">Signal</keyword>
<evidence type="ECO:0000256" key="2">
    <source>
        <dbReference type="SAM" id="SignalP"/>
    </source>
</evidence>
<feature type="chain" id="PRO_5017636065" evidence="2">
    <location>
        <begin position="19"/>
        <end position="305"/>
    </location>
</feature>
<reference evidence="3 4" key="1">
    <citation type="journal article" date="2018" name="IMA Fungus">
        <title>IMA Genome-F 9: Draft genome sequence of Annulohypoxylon stygium, Aspergillus mulundensis, Berkeleyomyces basicola (syn. Thielaviopsis basicola), Ceratocystis smalleyi, two Cercospora beticola strains, Coleophoma cylindrospora, Fusarium fracticaudum, Phialophora cf. hyalina, and Morchella septimelata.</title>
        <authorList>
            <person name="Wingfield B.D."/>
            <person name="Bills G.F."/>
            <person name="Dong Y."/>
            <person name="Huang W."/>
            <person name="Nel W.J."/>
            <person name="Swalarsk-Parry B.S."/>
            <person name="Vaghefi N."/>
            <person name="Wilken P.M."/>
            <person name="An Z."/>
            <person name="de Beer Z.W."/>
            <person name="De Vos L."/>
            <person name="Chen L."/>
            <person name="Duong T.A."/>
            <person name="Gao Y."/>
            <person name="Hammerbacher A."/>
            <person name="Kikkert J.R."/>
            <person name="Li Y."/>
            <person name="Li H."/>
            <person name="Li K."/>
            <person name="Li Q."/>
            <person name="Liu X."/>
            <person name="Ma X."/>
            <person name="Naidoo K."/>
            <person name="Pethybridge S.J."/>
            <person name="Sun J."/>
            <person name="Steenkamp E.T."/>
            <person name="van der Nest M.A."/>
            <person name="van Wyk S."/>
            <person name="Wingfield M.J."/>
            <person name="Xiong C."/>
            <person name="Yue Q."/>
            <person name="Zhang X."/>
        </authorList>
    </citation>
    <scope>NUCLEOTIDE SEQUENCE [LARGE SCALE GENOMIC DNA]</scope>
    <source>
        <strain evidence="3 4">BP5796</strain>
    </source>
</reference>
<accession>A0A3D8S9T0</accession>
<organism evidence="3 4">
    <name type="scientific">Coleophoma crateriformis</name>
    <dbReference type="NCBI Taxonomy" id="565419"/>
    <lineage>
        <taxon>Eukaryota</taxon>
        <taxon>Fungi</taxon>
        <taxon>Dikarya</taxon>
        <taxon>Ascomycota</taxon>
        <taxon>Pezizomycotina</taxon>
        <taxon>Leotiomycetes</taxon>
        <taxon>Helotiales</taxon>
        <taxon>Dermateaceae</taxon>
        <taxon>Coleophoma</taxon>
    </lineage>
</organism>
<keyword evidence="4" id="KW-1185">Reference proteome</keyword>
<feature type="region of interest" description="Disordered" evidence="1">
    <location>
        <begin position="141"/>
        <end position="232"/>
    </location>
</feature>